<gene>
    <name evidence="11" type="ORF">EDS130_LOCUS26756</name>
    <name evidence="10" type="ORF">XAT740_LOCUS4175</name>
</gene>
<accession>A0A813UDR9</accession>
<feature type="transmembrane region" description="Helical" evidence="8">
    <location>
        <begin position="136"/>
        <end position="161"/>
    </location>
</feature>
<dbReference type="PROSITE" id="PS50262">
    <property type="entry name" value="G_PROTEIN_RECEP_F1_2"/>
    <property type="match status" value="1"/>
</dbReference>
<feature type="transmembrane region" description="Helical" evidence="8">
    <location>
        <begin position="241"/>
        <end position="264"/>
    </location>
</feature>
<dbReference type="GO" id="GO:0004930">
    <property type="term" value="F:G protein-coupled receptor activity"/>
    <property type="evidence" value="ECO:0007669"/>
    <property type="project" value="UniProtKB-KW"/>
</dbReference>
<evidence type="ECO:0000256" key="7">
    <source>
        <dbReference type="ARBA" id="ARBA00023224"/>
    </source>
</evidence>
<evidence type="ECO:0000313" key="10">
    <source>
        <dbReference type="EMBL" id="CAF0825318.1"/>
    </source>
</evidence>
<dbReference type="EMBL" id="CAJNOR010000168">
    <property type="protein sequence ID" value="CAF0825318.1"/>
    <property type="molecule type" value="Genomic_DNA"/>
</dbReference>
<keyword evidence="3 8" id="KW-1133">Transmembrane helix</keyword>
<feature type="transmembrane region" description="Helical" evidence="8">
    <location>
        <begin position="55"/>
        <end position="77"/>
    </location>
</feature>
<dbReference type="Gene3D" id="1.20.1070.10">
    <property type="entry name" value="Rhodopsin 7-helix transmembrane proteins"/>
    <property type="match status" value="1"/>
</dbReference>
<comment type="subcellular location">
    <subcellularLocation>
        <location evidence="1">Membrane</location>
        <topology evidence="1">Multi-pass membrane protein</topology>
    </subcellularLocation>
</comment>
<feature type="domain" description="G-protein coupled receptors family 1 profile" evidence="9">
    <location>
        <begin position="35"/>
        <end position="304"/>
    </location>
</feature>
<organism evidence="10 12">
    <name type="scientific">Adineta ricciae</name>
    <name type="common">Rotifer</name>
    <dbReference type="NCBI Taxonomy" id="249248"/>
    <lineage>
        <taxon>Eukaryota</taxon>
        <taxon>Metazoa</taxon>
        <taxon>Spiralia</taxon>
        <taxon>Gnathifera</taxon>
        <taxon>Rotifera</taxon>
        <taxon>Eurotatoria</taxon>
        <taxon>Bdelloidea</taxon>
        <taxon>Adinetida</taxon>
        <taxon>Adinetidae</taxon>
        <taxon>Adineta</taxon>
    </lineage>
</organism>
<evidence type="ECO:0000256" key="4">
    <source>
        <dbReference type="ARBA" id="ARBA00023040"/>
    </source>
</evidence>
<evidence type="ECO:0000256" key="1">
    <source>
        <dbReference type="ARBA" id="ARBA00004141"/>
    </source>
</evidence>
<reference evidence="10" key="1">
    <citation type="submission" date="2021-02" db="EMBL/GenBank/DDBJ databases">
        <authorList>
            <person name="Nowell W R."/>
        </authorList>
    </citation>
    <scope>NUCLEOTIDE SEQUENCE</scope>
</reference>
<dbReference type="InterPro" id="IPR017452">
    <property type="entry name" value="GPCR_Rhodpsn_7TM"/>
</dbReference>
<evidence type="ECO:0000313" key="11">
    <source>
        <dbReference type="EMBL" id="CAF1227633.1"/>
    </source>
</evidence>
<dbReference type="AlphaFoldDB" id="A0A813UDR9"/>
<feature type="transmembrane region" description="Helical" evidence="8">
    <location>
        <begin position="20"/>
        <end position="43"/>
    </location>
</feature>
<feature type="transmembrane region" description="Helical" evidence="8">
    <location>
        <begin position="97"/>
        <end position="116"/>
    </location>
</feature>
<comment type="caution">
    <text evidence="10">The sequence shown here is derived from an EMBL/GenBank/DDBJ whole genome shotgun (WGS) entry which is preliminary data.</text>
</comment>
<dbReference type="EMBL" id="CAJNOJ010000164">
    <property type="protein sequence ID" value="CAF1227633.1"/>
    <property type="molecule type" value="Genomic_DNA"/>
</dbReference>
<dbReference type="Proteomes" id="UP000663828">
    <property type="component" value="Unassembled WGS sequence"/>
</dbReference>
<protein>
    <recommendedName>
        <fullName evidence="9">G-protein coupled receptors family 1 profile domain-containing protein</fullName>
    </recommendedName>
</protein>
<evidence type="ECO:0000256" key="6">
    <source>
        <dbReference type="ARBA" id="ARBA00023170"/>
    </source>
</evidence>
<keyword evidence="7" id="KW-0807">Transducer</keyword>
<dbReference type="Proteomes" id="UP000663852">
    <property type="component" value="Unassembled WGS sequence"/>
</dbReference>
<dbReference type="PANTHER" id="PTHR24243">
    <property type="entry name" value="G-PROTEIN COUPLED RECEPTOR"/>
    <property type="match status" value="1"/>
</dbReference>
<evidence type="ECO:0000256" key="2">
    <source>
        <dbReference type="ARBA" id="ARBA00022692"/>
    </source>
</evidence>
<evidence type="ECO:0000313" key="12">
    <source>
        <dbReference type="Proteomes" id="UP000663828"/>
    </source>
</evidence>
<feature type="transmembrane region" description="Helical" evidence="8">
    <location>
        <begin position="284"/>
        <end position="306"/>
    </location>
</feature>
<dbReference type="SUPFAM" id="SSF81321">
    <property type="entry name" value="Family A G protein-coupled receptor-like"/>
    <property type="match status" value="1"/>
</dbReference>
<proteinExistence type="predicted"/>
<evidence type="ECO:0000256" key="8">
    <source>
        <dbReference type="SAM" id="Phobius"/>
    </source>
</evidence>
<keyword evidence="12" id="KW-1185">Reference proteome</keyword>
<evidence type="ECO:0000256" key="3">
    <source>
        <dbReference type="ARBA" id="ARBA00022989"/>
    </source>
</evidence>
<dbReference type="OrthoDB" id="9990906at2759"/>
<evidence type="ECO:0000259" key="9">
    <source>
        <dbReference type="PROSITE" id="PS50262"/>
    </source>
</evidence>
<keyword evidence="2 8" id="KW-0812">Transmembrane</keyword>
<keyword evidence="4" id="KW-0297">G-protein coupled receptor</keyword>
<keyword evidence="6" id="KW-0675">Receptor</keyword>
<name>A0A813UDR9_ADIRI</name>
<dbReference type="GO" id="GO:0005886">
    <property type="term" value="C:plasma membrane"/>
    <property type="evidence" value="ECO:0007669"/>
    <property type="project" value="TreeGrafter"/>
</dbReference>
<evidence type="ECO:0000256" key="5">
    <source>
        <dbReference type="ARBA" id="ARBA00023136"/>
    </source>
</evidence>
<feature type="transmembrane region" description="Helical" evidence="8">
    <location>
        <begin position="181"/>
        <end position="205"/>
    </location>
</feature>
<dbReference type="PANTHER" id="PTHR24243:SF233">
    <property type="entry name" value="THYROTROPIN-RELEASING HORMONE RECEPTOR"/>
    <property type="match status" value="1"/>
</dbReference>
<keyword evidence="5 8" id="KW-0472">Membrane</keyword>
<sequence length="329" mass="37066">MSASINYDFILTLSSIKRNLFSIGGPVLVILGTIGSILSFSIFIQKHLRKNPCSIYFMAYNIASIGVIYGGLLPPVLELGYGIDYSIYNLDICRLRLYAAVSLGCICPSYLILASIDRVFITSPKVHMRRLSSRRYAAIFIITGTLLWLLFSIPIGVFAAILNPLPNYLICLTQANTYTNIISYGSLTKEILVPSMMVFFGLWAVKNIHRMKLVRVAPTGSLQTTQRKTGTPMIQAKDRQLVVLMLINIIIYVPFSCVLPVVLLYTQLTARQPKSIETLQSQEFLFRVATYCVYVPYCINSYAHLFMSKTFRKELKDIILSGRLFRCCA</sequence>